<protein>
    <submittedName>
        <fullName evidence="1">Uncharacterized protein</fullName>
    </submittedName>
</protein>
<evidence type="ECO:0000313" key="1">
    <source>
        <dbReference type="EMBL" id="AGH95658.1"/>
    </source>
</evidence>
<evidence type="ECO:0000313" key="2">
    <source>
        <dbReference type="Proteomes" id="UP000012040"/>
    </source>
</evidence>
<dbReference type="AlphaFoldDB" id="M4V8W6"/>
<gene>
    <name evidence="1" type="ORF">A11Q_1442</name>
</gene>
<dbReference type="STRING" id="1184267.A11Q_1442"/>
<reference evidence="1" key="1">
    <citation type="journal article" date="2013" name="ISME J.">
        <title>By their genes ye shall know them: genomic signatures of predatory bacteria.</title>
        <authorList>
            <person name="Pasternak Z."/>
            <person name="Pietrokovski S."/>
            <person name="Rotem O."/>
            <person name="Gophna U."/>
            <person name="Lurie-Weinberger M.N."/>
            <person name="Jurkevitch E."/>
        </authorList>
    </citation>
    <scope>NUCLEOTIDE SEQUENCE [LARGE SCALE GENOMIC DNA]</scope>
    <source>
        <strain evidence="1">JSS</strain>
    </source>
</reference>
<dbReference type="EMBL" id="CP003537">
    <property type="protein sequence ID" value="AGH95658.1"/>
    <property type="molecule type" value="Genomic_DNA"/>
</dbReference>
<dbReference type="PATRIC" id="fig|1184267.3.peg.1461"/>
<organism evidence="1 2">
    <name type="scientific">Pseudobdellovibrio exovorus JSS</name>
    <dbReference type="NCBI Taxonomy" id="1184267"/>
    <lineage>
        <taxon>Bacteria</taxon>
        <taxon>Pseudomonadati</taxon>
        <taxon>Bdellovibrionota</taxon>
        <taxon>Bdellovibrionia</taxon>
        <taxon>Bdellovibrionales</taxon>
        <taxon>Pseudobdellovibrionaceae</taxon>
        <taxon>Pseudobdellovibrio</taxon>
    </lineage>
</organism>
<accession>M4V8W6</accession>
<dbReference type="Proteomes" id="UP000012040">
    <property type="component" value="Chromosome"/>
</dbReference>
<dbReference type="RefSeq" id="WP_015470148.1">
    <property type="nucleotide sequence ID" value="NC_020813.1"/>
</dbReference>
<dbReference type="HOGENOM" id="CLU_830709_0_0_7"/>
<dbReference type="KEGG" id="bex:A11Q_1442"/>
<name>M4V8W6_9BACT</name>
<keyword evidence="2" id="KW-1185">Reference proteome</keyword>
<proteinExistence type="predicted"/>
<sequence>MLLKKSFSALALISVGAFLNSCIGGGPSGVVTKDSAAKVAGTFLGVVNQMPRSGGALNMPITLAGGINVASMETAKKPTTLVADKKEKKPTRNIASSGLNSCISFEPANPPDVDSDGIALEKTYTFNCDNVLDGGNEYTYKGTFKSIDKDDSVQGIKGGYRYESNITDYSYKDVASGNAWGFTHKGYWEGSGTDLESNFKSDYSGDVKMVLANIPGYSGPVTLDYNLVFNYVSTITHDVAWQNGRYNSTGKYIFNGTFLGEHDASGNHKIETGTAELNFKAVDLLFAAATCSAFYKSGHWLMNDPSGNVIKVEYNCNSYKVYFNGEELDNVTPQ</sequence>